<feature type="compositionally biased region" description="Pro residues" evidence="1">
    <location>
        <begin position="559"/>
        <end position="575"/>
    </location>
</feature>
<keyword evidence="3" id="KW-1185">Reference proteome</keyword>
<feature type="region of interest" description="Disordered" evidence="1">
    <location>
        <begin position="340"/>
        <end position="763"/>
    </location>
</feature>
<feature type="compositionally biased region" description="Low complexity" evidence="1">
    <location>
        <begin position="427"/>
        <end position="449"/>
    </location>
</feature>
<dbReference type="GeneID" id="14542505"/>
<proteinExistence type="predicted"/>
<feature type="region of interest" description="Disordered" evidence="1">
    <location>
        <begin position="148"/>
        <end position="198"/>
    </location>
</feature>
<feature type="compositionally biased region" description="Polar residues" evidence="1">
    <location>
        <begin position="403"/>
        <end position="426"/>
    </location>
</feature>
<reference evidence="2 3" key="1">
    <citation type="journal article" date="2012" name="PLoS ONE">
        <title>Sequence and analysis of the genome of the pathogenic yeast Candida orthopsilosis.</title>
        <authorList>
            <person name="Riccombeni A."/>
            <person name="Vidanes G."/>
            <person name="Proux-Wera E."/>
            <person name="Wolfe K.H."/>
            <person name="Butler G."/>
        </authorList>
    </citation>
    <scope>NUCLEOTIDE SEQUENCE [LARGE SCALE GENOMIC DNA]</scope>
    <source>
        <strain evidence="2 3">Co 90-125</strain>
    </source>
</reference>
<dbReference type="eggNOG" id="ENOG502S0PT">
    <property type="taxonomic scope" value="Eukaryota"/>
</dbReference>
<feature type="compositionally biased region" description="Low complexity" evidence="1">
    <location>
        <begin position="343"/>
        <end position="366"/>
    </location>
</feature>
<feature type="compositionally biased region" description="Pro residues" evidence="1">
    <location>
        <begin position="664"/>
        <end position="702"/>
    </location>
</feature>
<feature type="compositionally biased region" description="Polar residues" evidence="1">
    <location>
        <begin position="519"/>
        <end position="530"/>
    </location>
</feature>
<protein>
    <submittedName>
        <fullName evidence="2">Uncharacterized protein</fullName>
    </submittedName>
</protein>
<dbReference type="RefSeq" id="XP_003871333.1">
    <property type="nucleotide sequence ID" value="XM_003871284.1"/>
</dbReference>
<accession>H8XAW0</accession>
<name>H8XAW0_CANO9</name>
<feature type="compositionally biased region" description="Acidic residues" evidence="1">
    <location>
        <begin position="285"/>
        <end position="298"/>
    </location>
</feature>
<dbReference type="KEGG" id="cot:CORT_0H00920"/>
<feature type="compositionally biased region" description="Low complexity" evidence="1">
    <location>
        <begin position="599"/>
        <end position="608"/>
    </location>
</feature>
<evidence type="ECO:0000256" key="1">
    <source>
        <dbReference type="SAM" id="MobiDB-lite"/>
    </source>
</evidence>
<dbReference type="OrthoDB" id="4091299at2759"/>
<evidence type="ECO:0000313" key="2">
    <source>
        <dbReference type="EMBL" id="CCG25208.1"/>
    </source>
</evidence>
<feature type="compositionally biased region" description="Low complexity" evidence="1">
    <location>
        <begin position="542"/>
        <end position="558"/>
    </location>
</feature>
<dbReference type="HOGENOM" id="CLU_339820_0_0_1"/>
<feature type="region of interest" description="Disordered" evidence="1">
    <location>
        <begin position="21"/>
        <end position="48"/>
    </location>
</feature>
<feature type="compositionally biased region" description="Low complexity" evidence="1">
    <location>
        <begin position="23"/>
        <end position="36"/>
    </location>
</feature>
<sequence length="763" mass="84636">MSSNQSNPIFVDPSIVTLEKDASASLSSNQNRQSQSNERKLSHSSIHNLEPGNALSRLLDSAMAHAAKESTPELTATDAEHVAQDITESTDLETLLNTIPPSKQGKENIYTISKLLELKSDLDDAPHIKDLLPELSFWRLKAQREPHPRHLNNNLNSENGGAYKGKKFKKHQNETWERGKHHSNNYGENSKPDQFTRRGSRHGFFKAEELDSLSSEKISQLLGEGPEELEPEWDSEIIGDGKIGKSGDDDLSHMSMMNMGQTVEDFEKWKYQMKLQEKRRRGEVVDEDIEQQQMADDESAAKNAGNEVDNFFSFIKPTHKEPTIEEEVVVSATVEEPAQANVASNNANHRSSRFSSFFQQPSNQPAKETNKSVSEETQKQSTSATIPPPGFSKFFGGQKSGPQTPQYTSEPPSLNASETRLPQLQRQGSSWSSPSGQPASHQPEQAIPMPQQPPQQPPMQHQSSNDSFFRSLLKKKENTQPSPSSASSTPLSEHPPTTISDGKRSSVSGVSVSDTSVTPGQLSRKASTGNDGEARFRGIPLQQQQHQQQQQQQHVHPGQIPPGLFPPGQFPPGQFPPWMRGPPQQMGNFPPGFQPPMPRSQFQQQQPHQQDEQGGNNKEGNATQSPSQQSKQQLQQQYPQQQHPQQQPRFPHPGQQQPGGRVQMPPPGMFPNGFMPPMPPPPGTNFPQGQGPPPGFRQPQIPPEFLNNPNARFIPPQYLGMQGGSPQMPPPPGLQQQQHTSRGAQQGPNPNQQQPQPRKVEKQ</sequence>
<feature type="compositionally biased region" description="Low complexity" evidence="1">
    <location>
        <begin position="624"/>
        <end position="663"/>
    </location>
</feature>
<dbReference type="Proteomes" id="UP000005018">
    <property type="component" value="Chromosome 8"/>
</dbReference>
<feature type="compositionally biased region" description="Low complexity" evidence="1">
    <location>
        <begin position="505"/>
        <end position="518"/>
    </location>
</feature>
<feature type="region of interest" description="Disordered" evidence="1">
    <location>
        <begin position="279"/>
        <end position="305"/>
    </location>
</feature>
<feature type="compositionally biased region" description="Low complexity" evidence="1">
    <location>
        <begin position="481"/>
        <end position="495"/>
    </location>
</feature>
<organism evidence="2 3">
    <name type="scientific">Candida orthopsilosis (strain 90-125)</name>
    <name type="common">Yeast</name>
    <dbReference type="NCBI Taxonomy" id="1136231"/>
    <lineage>
        <taxon>Eukaryota</taxon>
        <taxon>Fungi</taxon>
        <taxon>Dikarya</taxon>
        <taxon>Ascomycota</taxon>
        <taxon>Saccharomycotina</taxon>
        <taxon>Pichiomycetes</taxon>
        <taxon>Debaryomycetaceae</taxon>
        <taxon>Candida/Lodderomyces clade</taxon>
        <taxon>Candida</taxon>
    </lineage>
</organism>
<feature type="compositionally biased region" description="Basic and acidic residues" evidence="1">
    <location>
        <begin position="368"/>
        <end position="378"/>
    </location>
</feature>
<gene>
    <name evidence="2" type="ORF">CORT_0H00920</name>
</gene>
<dbReference type="AlphaFoldDB" id="H8XAW0"/>
<feature type="compositionally biased region" description="Polar residues" evidence="1">
    <location>
        <begin position="614"/>
        <end position="623"/>
    </location>
</feature>
<feature type="compositionally biased region" description="Low complexity" evidence="1">
    <location>
        <begin position="745"/>
        <end position="757"/>
    </location>
</feature>
<feature type="compositionally biased region" description="Low complexity" evidence="1">
    <location>
        <begin position="391"/>
        <end position="402"/>
    </location>
</feature>
<evidence type="ECO:0000313" key="3">
    <source>
        <dbReference type="Proteomes" id="UP000005018"/>
    </source>
</evidence>
<dbReference type="EMBL" id="HE681726">
    <property type="protein sequence ID" value="CCG25208.1"/>
    <property type="molecule type" value="Genomic_DNA"/>
</dbReference>